<gene>
    <name evidence="1" type="ORF">H3H37_18975</name>
</gene>
<organism evidence="1 2">
    <name type="scientific">Rugamonas brunnea</name>
    <dbReference type="NCBI Taxonomy" id="2758569"/>
    <lineage>
        <taxon>Bacteria</taxon>
        <taxon>Pseudomonadati</taxon>
        <taxon>Pseudomonadota</taxon>
        <taxon>Betaproteobacteria</taxon>
        <taxon>Burkholderiales</taxon>
        <taxon>Oxalobacteraceae</taxon>
        <taxon>Telluria group</taxon>
        <taxon>Rugamonas</taxon>
    </lineage>
</organism>
<keyword evidence="2" id="KW-1185">Reference proteome</keyword>
<accession>A0A7W2IDB7</accession>
<proteinExistence type="predicted"/>
<evidence type="ECO:0008006" key="3">
    <source>
        <dbReference type="Google" id="ProtNLM"/>
    </source>
</evidence>
<reference evidence="1 2" key="1">
    <citation type="submission" date="2020-07" db="EMBL/GenBank/DDBJ databases">
        <title>Novel species isolated from subtropical streams in China.</title>
        <authorList>
            <person name="Lu H."/>
        </authorList>
    </citation>
    <scope>NUCLEOTIDE SEQUENCE [LARGE SCALE GENOMIC DNA]</scope>
    <source>
        <strain evidence="1 2">LX20W</strain>
    </source>
</reference>
<evidence type="ECO:0000313" key="2">
    <source>
        <dbReference type="Proteomes" id="UP000534388"/>
    </source>
</evidence>
<dbReference type="RefSeq" id="WP_182165418.1">
    <property type="nucleotide sequence ID" value="NZ_JACEZT010000013.1"/>
</dbReference>
<evidence type="ECO:0000313" key="1">
    <source>
        <dbReference type="EMBL" id="MBA5639148.1"/>
    </source>
</evidence>
<protein>
    <recommendedName>
        <fullName evidence="3">HIRAN domain-containing protein</fullName>
    </recommendedName>
</protein>
<dbReference type="AlphaFoldDB" id="A0A7W2IDB7"/>
<sequence>MEYALPLLIVVVTALLVYAIIKTNPAKPASLPTRAAGPGPYVPQLPATAPALHWSDKGRFLVEVVNESRYQATLKELAGAHGEHAAAVACVATLVPDDQNAYENTAVAVFVEGRMAGYLAPKEALHFRQRLKFKEIESQPTTCDAQVRGGGLWQGRHLAYVLVLDIEPLD</sequence>
<dbReference type="EMBL" id="JACEZT010000013">
    <property type="protein sequence ID" value="MBA5639148.1"/>
    <property type="molecule type" value="Genomic_DNA"/>
</dbReference>
<dbReference type="Proteomes" id="UP000534388">
    <property type="component" value="Unassembled WGS sequence"/>
</dbReference>
<comment type="caution">
    <text evidence="1">The sequence shown here is derived from an EMBL/GenBank/DDBJ whole genome shotgun (WGS) entry which is preliminary data.</text>
</comment>
<name>A0A7W2IDB7_9BURK</name>